<name>A0A9W7SKL6_9PEZI</name>
<organism evidence="1 2">
    <name type="scientific">Teratosphaeria destructans</name>
    <dbReference type="NCBI Taxonomy" id="418781"/>
    <lineage>
        <taxon>Eukaryota</taxon>
        <taxon>Fungi</taxon>
        <taxon>Dikarya</taxon>
        <taxon>Ascomycota</taxon>
        <taxon>Pezizomycotina</taxon>
        <taxon>Dothideomycetes</taxon>
        <taxon>Dothideomycetidae</taxon>
        <taxon>Mycosphaerellales</taxon>
        <taxon>Teratosphaeriaceae</taxon>
        <taxon>Teratosphaeria</taxon>
    </lineage>
</organism>
<gene>
    <name evidence="1" type="ORF">Tdes44962_MAKER05181</name>
</gene>
<dbReference type="Proteomes" id="UP001138500">
    <property type="component" value="Unassembled WGS sequence"/>
</dbReference>
<reference evidence="1 2" key="2">
    <citation type="journal article" date="2021" name="Curr. Genet.">
        <title>Genetic response to nitrogen starvation in the aggressive Eucalyptus foliar pathogen Teratosphaeria destructans.</title>
        <authorList>
            <person name="Havenga M."/>
            <person name="Wingfield B.D."/>
            <person name="Wingfield M.J."/>
            <person name="Dreyer L.L."/>
            <person name="Roets F."/>
            <person name="Aylward J."/>
        </authorList>
    </citation>
    <scope>NUCLEOTIDE SEQUENCE [LARGE SCALE GENOMIC DNA]</scope>
    <source>
        <strain evidence="1">CMW44962</strain>
    </source>
</reference>
<dbReference type="AlphaFoldDB" id="A0A9W7SKL6"/>
<keyword evidence="2" id="KW-1185">Reference proteome</keyword>
<evidence type="ECO:0000313" key="2">
    <source>
        <dbReference type="Proteomes" id="UP001138500"/>
    </source>
</evidence>
<reference evidence="1 2" key="1">
    <citation type="journal article" date="2018" name="IMA Fungus">
        <title>IMA Genome-F 10: Nine draft genome sequences of Claviceps purpurea s.lat., including C. arundinis, C. humidiphila, and C. cf. spartinae, pseudomolecules for the pitch canker pathogen Fusarium circinatum, draft genome of Davidsoniella eucalypti, Grosmannia galeiformis, Quambalaria eucalypti, and Teratosphaeria destructans.</title>
        <authorList>
            <person name="Wingfield B.D."/>
            <person name="Liu M."/>
            <person name="Nguyen H.D."/>
            <person name="Lane F.A."/>
            <person name="Morgan S.W."/>
            <person name="De Vos L."/>
            <person name="Wilken P.M."/>
            <person name="Duong T.A."/>
            <person name="Aylward J."/>
            <person name="Coetzee M.P."/>
            <person name="Dadej K."/>
            <person name="De Beer Z.W."/>
            <person name="Findlay W."/>
            <person name="Havenga M."/>
            <person name="Kolarik M."/>
            <person name="Menzies J.G."/>
            <person name="Naidoo K."/>
            <person name="Pochopski O."/>
            <person name="Shoukouhi P."/>
            <person name="Santana Q.C."/>
            <person name="Seifert K.A."/>
            <person name="Soal N."/>
            <person name="Steenkamp E.T."/>
            <person name="Tatham C.T."/>
            <person name="van der Nest M.A."/>
            <person name="Wingfield M.J."/>
        </authorList>
    </citation>
    <scope>NUCLEOTIDE SEQUENCE [LARGE SCALE GENOMIC DNA]</scope>
    <source>
        <strain evidence="1">CMW44962</strain>
    </source>
</reference>
<proteinExistence type="predicted"/>
<comment type="caution">
    <text evidence="1">The sequence shown here is derived from an EMBL/GenBank/DDBJ whole genome shotgun (WGS) entry which is preliminary data.</text>
</comment>
<accession>A0A9W7SKL6</accession>
<protein>
    <submittedName>
        <fullName evidence="1">Uncharacterized protein</fullName>
    </submittedName>
</protein>
<sequence>MANCDAMEVSGPKRVVQVSEQSGAFDITSNSQGRQARKGEAGVEHIVKFSDVGRKPSRSVEVDKLEASNKL</sequence>
<dbReference type="EMBL" id="RIBY02002312">
    <property type="protein sequence ID" value="KAH9819781.1"/>
    <property type="molecule type" value="Genomic_DNA"/>
</dbReference>
<evidence type="ECO:0000313" key="1">
    <source>
        <dbReference type="EMBL" id="KAH9819781.1"/>
    </source>
</evidence>